<evidence type="ECO:0000313" key="2">
    <source>
        <dbReference type="Proteomes" id="UP000007241"/>
    </source>
</evidence>
<name>F4PB21_BATDJ</name>
<dbReference type="Pfam" id="PF04801">
    <property type="entry name" value="RPC5"/>
    <property type="match status" value="1"/>
</dbReference>
<dbReference type="STRING" id="684364.F4PB21"/>
<dbReference type="RefSeq" id="XP_006681691.1">
    <property type="nucleotide sequence ID" value="XM_006681628.1"/>
</dbReference>
<dbReference type="PANTHER" id="PTHR12069:SF0">
    <property type="entry name" value="DNA-DIRECTED RNA POLYMERASE III SUBUNIT RPC5"/>
    <property type="match status" value="1"/>
</dbReference>
<dbReference type="Proteomes" id="UP000007241">
    <property type="component" value="Unassembled WGS sequence"/>
</dbReference>
<dbReference type="InterPro" id="IPR006886">
    <property type="entry name" value="RNA_pol_III_Rpc5"/>
</dbReference>
<accession>F4PB21</accession>
<dbReference type="PANTHER" id="PTHR12069">
    <property type="entry name" value="DNA-DIRECTED RNA POLYMERASES III 80 KDA POLYPEPTIDE RNA POLYMERASE III SUBUNIT 5"/>
    <property type="match status" value="1"/>
</dbReference>
<evidence type="ECO:0008006" key="3">
    <source>
        <dbReference type="Google" id="ProtNLM"/>
    </source>
</evidence>
<dbReference type="EMBL" id="GL882891">
    <property type="protein sequence ID" value="EGF77778.1"/>
    <property type="molecule type" value="Genomic_DNA"/>
</dbReference>
<dbReference type="OrthoDB" id="340681at2759"/>
<dbReference type="OMA" id="NEMDWAK"/>
<dbReference type="GeneID" id="18239342"/>
<protein>
    <recommendedName>
        <fullName evidence="3">DNA-directed RNA polymerase III subunit RPC5</fullName>
    </recommendedName>
</protein>
<dbReference type="HOGENOM" id="CLU_021012_0_0_1"/>
<dbReference type="AlphaFoldDB" id="F4PB21"/>
<reference evidence="1 2" key="1">
    <citation type="submission" date="2009-12" db="EMBL/GenBank/DDBJ databases">
        <title>The draft genome of Batrachochytrium dendrobatidis.</title>
        <authorList>
            <consortium name="US DOE Joint Genome Institute (JGI-PGF)"/>
            <person name="Kuo A."/>
            <person name="Salamov A."/>
            <person name="Schmutz J."/>
            <person name="Lucas S."/>
            <person name="Pitluck S."/>
            <person name="Rosenblum E."/>
            <person name="Stajich J."/>
            <person name="Eisen M."/>
            <person name="Grigoriev I.V."/>
        </authorList>
    </citation>
    <scope>NUCLEOTIDE SEQUENCE [LARGE SCALE GENOMIC DNA]</scope>
    <source>
        <strain evidence="2">JAM81 / FGSC 10211</strain>
    </source>
</reference>
<dbReference type="InParanoid" id="F4PB21"/>
<dbReference type="GO" id="GO:0006351">
    <property type="term" value="P:DNA-templated transcription"/>
    <property type="evidence" value="ECO:0007669"/>
    <property type="project" value="InterPro"/>
</dbReference>
<keyword evidence="2" id="KW-1185">Reference proteome</keyword>
<dbReference type="GO" id="GO:0005666">
    <property type="term" value="C:RNA polymerase III complex"/>
    <property type="evidence" value="ECO:0000318"/>
    <property type="project" value="GO_Central"/>
</dbReference>
<gene>
    <name evidence="1" type="ORF">BATDEDRAFT_27504</name>
</gene>
<proteinExistence type="predicted"/>
<organism evidence="1 2">
    <name type="scientific">Batrachochytrium dendrobatidis (strain JAM81 / FGSC 10211)</name>
    <name type="common">Frog chytrid fungus</name>
    <dbReference type="NCBI Taxonomy" id="684364"/>
    <lineage>
        <taxon>Eukaryota</taxon>
        <taxon>Fungi</taxon>
        <taxon>Fungi incertae sedis</taxon>
        <taxon>Chytridiomycota</taxon>
        <taxon>Chytridiomycota incertae sedis</taxon>
        <taxon>Chytridiomycetes</taxon>
        <taxon>Rhizophydiales</taxon>
        <taxon>Rhizophydiales incertae sedis</taxon>
        <taxon>Batrachochytrium</taxon>
    </lineage>
</organism>
<evidence type="ECO:0000313" key="1">
    <source>
        <dbReference type="EMBL" id="EGF77778.1"/>
    </source>
</evidence>
<sequence>MPVYMSNELTESLYLMQFPTRPIPFTRDVQPTAGRIKYNTNRVQLDIALDKESAHYDWNTGERFGQGLDNKPIATAYDLANRDDRQDSGTMLDHIKMDSKMVPLNAQYMVGVVQDGAIHLKPLSTVLQLRQSLDYIDKLHDKEKSANQRVLYEERKEISGVEEEAKVVQMMARTLEDKDAARRASLAEIQRNLDNEAWTTLSIYDVEHEDSLYYRGLLSETKEQPIEFVSTSQTYLNTISPLLASDFKNDVLLSRQQRPDAKKNLARPGMSAREMEHLPLLEKIKALLINAHVIQFSSLYQMIGKNTTEQDFILALEQVAVLIRGVWVVKSELLYIGRPYDARRFMLMLFADNEYVLRKVFVDATHLMPNMAKGMLNEIADLDAGLGWRLKVKSDDNFVARYPDIVVRQMDIVRSEGQKSVEAMRPPERMRRRQSQQVNREAMQAIPSSVAAVSKQAASSTSLGLIGPEGDLSEAHIEILVKALFLESPVCTFKYITKYILDNSKSKLNDTLTQTIQCVVNKLCIMINDVYLLKMTQNPAIDQFRPAILSLFQEKAEVKKVEIIARCKEMAGKAPSAAHYSKIMTSFAHAVSGSWVLNPSPL</sequence>